<accession>F2CZ76</accession>
<organism evidence="2">
    <name type="scientific">Hordeum vulgare subsp. vulgare</name>
    <name type="common">Domesticated barley</name>
    <dbReference type="NCBI Taxonomy" id="112509"/>
    <lineage>
        <taxon>Eukaryota</taxon>
        <taxon>Viridiplantae</taxon>
        <taxon>Streptophyta</taxon>
        <taxon>Embryophyta</taxon>
        <taxon>Tracheophyta</taxon>
        <taxon>Spermatophyta</taxon>
        <taxon>Magnoliopsida</taxon>
        <taxon>Liliopsida</taxon>
        <taxon>Poales</taxon>
        <taxon>Poaceae</taxon>
        <taxon>BOP clade</taxon>
        <taxon>Pooideae</taxon>
        <taxon>Triticodae</taxon>
        <taxon>Triticeae</taxon>
        <taxon>Hordeinae</taxon>
        <taxon>Hordeum</taxon>
    </lineage>
</organism>
<protein>
    <submittedName>
        <fullName evidence="2">Predicted protein</fullName>
    </submittedName>
</protein>
<sequence length="124" mass="13541">MRRGPGVTGMPMRRRGWGWPGGRRGRPAGRGGATMGMAVPEHGEAGDATRERGGGLLRAPGSPMILHTQLALLHIFLILRNYDPFFPVLIPLLPHARPLCLPMYADACPSGQPWRRCCYARCGL</sequence>
<dbReference type="AlphaFoldDB" id="F2CZ76"/>
<dbReference type="EMBL" id="AK356932">
    <property type="protein sequence ID" value="BAJ88147.1"/>
    <property type="molecule type" value="mRNA"/>
</dbReference>
<feature type="compositionally biased region" description="Basic and acidic residues" evidence="1">
    <location>
        <begin position="41"/>
        <end position="53"/>
    </location>
</feature>
<feature type="compositionally biased region" description="Gly residues" evidence="1">
    <location>
        <begin position="18"/>
        <end position="34"/>
    </location>
</feature>
<feature type="region of interest" description="Disordered" evidence="1">
    <location>
        <begin position="1"/>
        <end position="54"/>
    </location>
</feature>
<proteinExistence type="evidence at transcript level"/>
<name>F2CZ76_HORVV</name>
<evidence type="ECO:0000256" key="1">
    <source>
        <dbReference type="SAM" id="MobiDB-lite"/>
    </source>
</evidence>
<evidence type="ECO:0000313" key="2">
    <source>
        <dbReference type="EMBL" id="BAJ88147.1"/>
    </source>
</evidence>
<reference evidence="2" key="1">
    <citation type="journal article" date="2011" name="Plant Physiol.">
        <title>Comprehensive sequence analysis of 24,783 barley full-length cDNAs derived from 12 clone libraries.</title>
        <authorList>
            <person name="Matsumoto T."/>
            <person name="Tanaka T."/>
            <person name="Sakai H."/>
            <person name="Amano N."/>
            <person name="Kanamori H."/>
            <person name="Kurita K."/>
            <person name="Kikuta A."/>
            <person name="Kamiya K."/>
            <person name="Yamamoto M."/>
            <person name="Ikawa H."/>
            <person name="Fujii N."/>
            <person name="Hori K."/>
            <person name="Itoh T."/>
            <person name="Sato K."/>
        </authorList>
    </citation>
    <scope>NUCLEOTIDE SEQUENCE</scope>
    <source>
        <tissue evidence="2">Shoot</tissue>
    </source>
</reference>